<protein>
    <submittedName>
        <fullName evidence="1">Uncharacterized protein</fullName>
    </submittedName>
</protein>
<sequence length="139" mass="15800">MNVRLRNVRFLGRVLTTAAWAIHAELSYCRAIRLALLARAHGGGWWRTLRTLVGTYDFSALHIGGHWFLIGPQSPRMLDRRPGQGRWAWYIYGPSLHRTPDRSLGREECAPGFSPTAALTFCQEWSDAARQAHQQRDSA</sequence>
<dbReference type="Proteomes" id="UP000295087">
    <property type="component" value="Unassembled WGS sequence"/>
</dbReference>
<keyword evidence="2" id="KW-1185">Reference proteome</keyword>
<accession>A0A4R6PL70</accession>
<proteinExistence type="predicted"/>
<evidence type="ECO:0000313" key="2">
    <source>
        <dbReference type="Proteomes" id="UP000295087"/>
    </source>
</evidence>
<gene>
    <name evidence="1" type="ORF">DFR75_103213</name>
</gene>
<dbReference type="RefSeq" id="WP_067486349.1">
    <property type="nucleotide sequence ID" value="NZ_JBHXPO010000006.1"/>
</dbReference>
<reference evidence="1 2" key="1">
    <citation type="submission" date="2019-03" db="EMBL/GenBank/DDBJ databases">
        <title>Genomic Encyclopedia of Type Strains, Phase IV (KMG-IV): sequencing the most valuable type-strain genomes for metagenomic binning, comparative biology and taxonomic classification.</title>
        <authorList>
            <person name="Goeker M."/>
        </authorList>
    </citation>
    <scope>NUCLEOTIDE SEQUENCE [LARGE SCALE GENOMIC DNA]</scope>
    <source>
        <strain evidence="1 2">DSM 44496</strain>
    </source>
</reference>
<evidence type="ECO:0000313" key="1">
    <source>
        <dbReference type="EMBL" id="TDP38556.1"/>
    </source>
</evidence>
<dbReference type="AlphaFoldDB" id="A0A4R6PL70"/>
<name>A0A4R6PL70_NOCIG</name>
<dbReference type="EMBL" id="SNXK01000003">
    <property type="protein sequence ID" value="TDP38556.1"/>
    <property type="molecule type" value="Genomic_DNA"/>
</dbReference>
<comment type="caution">
    <text evidence="1">The sequence shown here is derived from an EMBL/GenBank/DDBJ whole genome shotgun (WGS) entry which is preliminary data.</text>
</comment>
<organism evidence="1 2">
    <name type="scientific">Nocardia ignorata</name>
    <dbReference type="NCBI Taxonomy" id="145285"/>
    <lineage>
        <taxon>Bacteria</taxon>
        <taxon>Bacillati</taxon>
        <taxon>Actinomycetota</taxon>
        <taxon>Actinomycetes</taxon>
        <taxon>Mycobacteriales</taxon>
        <taxon>Nocardiaceae</taxon>
        <taxon>Nocardia</taxon>
    </lineage>
</organism>